<evidence type="ECO:0000256" key="2">
    <source>
        <dbReference type="ARBA" id="ARBA00022475"/>
    </source>
</evidence>
<dbReference type="InterPro" id="IPR051899">
    <property type="entry name" value="Fert-Immune_med_protein"/>
</dbReference>
<evidence type="ECO:0000256" key="4">
    <source>
        <dbReference type="ARBA" id="ARBA00023136"/>
    </source>
</evidence>
<keyword evidence="6" id="KW-0812">Transmembrane</keyword>
<dbReference type="GO" id="GO:0043315">
    <property type="term" value="P:positive regulation of neutrophil degranulation"/>
    <property type="evidence" value="ECO:0007669"/>
    <property type="project" value="TreeGrafter"/>
</dbReference>
<evidence type="ECO:0000256" key="5">
    <source>
        <dbReference type="ARBA" id="ARBA00023180"/>
    </source>
</evidence>
<keyword evidence="9" id="KW-1185">Reference proteome</keyword>
<reference evidence="9" key="1">
    <citation type="submission" date="2016-06" db="EMBL/GenBank/DDBJ databases">
        <title>De novo assembly and RNA-Seq shows season-dependent expression and editing in black bear kidneys.</title>
        <authorList>
            <person name="Korstanje R."/>
            <person name="Srivastava A."/>
            <person name="Sarsani V.K."/>
            <person name="Sheehan S.M."/>
            <person name="Seger R.L."/>
            <person name="Barter M.E."/>
            <person name="Lindqvist C."/>
            <person name="Brody L.C."/>
            <person name="Mullikin J.C."/>
        </authorList>
    </citation>
    <scope>NUCLEOTIDE SEQUENCE [LARGE SCALE GENOMIC DNA]</scope>
</reference>
<dbReference type="STRING" id="9643.ENSUAMP00000030505"/>
<dbReference type="Pfam" id="PF00021">
    <property type="entry name" value="UPAR_LY6"/>
    <property type="match status" value="3"/>
</dbReference>
<feature type="transmembrane region" description="Helical" evidence="6">
    <location>
        <begin position="423"/>
        <end position="444"/>
    </location>
</feature>
<dbReference type="Proteomes" id="UP000291022">
    <property type="component" value="Unassembled WGS sequence"/>
</dbReference>
<keyword evidence="3" id="KW-0732">Signal</keyword>
<dbReference type="CDD" id="cd23624">
    <property type="entry name" value="TFP_LU_ECD_CD177_rpt3"/>
    <property type="match status" value="1"/>
</dbReference>
<dbReference type="OMA" id="HVCREKD"/>
<dbReference type="PANTHER" id="PTHR16529">
    <property type="entry name" value="CD177 ANTIGEN"/>
    <property type="match status" value="1"/>
</dbReference>
<evidence type="ECO:0000256" key="3">
    <source>
        <dbReference type="ARBA" id="ARBA00022729"/>
    </source>
</evidence>
<protein>
    <submittedName>
        <fullName evidence="8">CD177 molecule</fullName>
    </submittedName>
</protein>
<dbReference type="CDD" id="cd23623">
    <property type="entry name" value="TFP_LU_ECD_CD177_rpt1"/>
    <property type="match status" value="1"/>
</dbReference>
<sequence length="450" mass="47915">MHCEDSISHLSVVLLTSDGLRWISLPVSGVQALICQWGTHISVRNVSELPLEWSSGQQTCEDGWGCQDTLILIENGEKVNVLISKGCTPMADQDVLIREHRAGPGIAILSYTHVCRQKDNCNSMSTSLPLWTLPSTTGPGSLRCPVCLSTEDCDSAAELTCPAGSTHCYRGAIQFTGGVIFSTLRVQGCASEAGCNLLNGTRKIGAIEMNEDCSPSAFLTCQRGVTIYSNQDLSQKPIEWTTGHYELCNIGEVCQETLLLVDVGLKSMVVGSKGCSEGRMQDAPTITIHSGPPGVLVASYAHFCSSNRCNRASNTSVLLTSLPPPAAPAPGNLQCPACVNIFGSCPENPENVMCPSGTTHCYSGYIKIQKGGIYSKLYIQGCVTQASSSLLNHARKIGVFSVTENSKDETDLILQAGAAPMPLLPWVVGLGLSLALWCGMPMILSSLLTP</sequence>
<dbReference type="GO" id="GO:0045217">
    <property type="term" value="P:cell-cell junction maintenance"/>
    <property type="evidence" value="ECO:0007669"/>
    <property type="project" value="TreeGrafter"/>
</dbReference>
<dbReference type="CDD" id="cd23637">
    <property type="entry name" value="TFP_LU_ECD_CD177_rpt4"/>
    <property type="match status" value="1"/>
</dbReference>
<gene>
    <name evidence="8" type="primary">CD177</name>
</gene>
<keyword evidence="6" id="KW-1133">Transmembrane helix</keyword>
<comment type="subcellular location">
    <subcellularLocation>
        <location evidence="1">Cell membrane</location>
    </subcellularLocation>
</comment>
<evidence type="ECO:0000256" key="6">
    <source>
        <dbReference type="SAM" id="Phobius"/>
    </source>
</evidence>
<dbReference type="PANTHER" id="PTHR16529:SF8">
    <property type="entry name" value="CD177 ANTIGEN"/>
    <property type="match status" value="1"/>
</dbReference>
<dbReference type="GO" id="GO:0007159">
    <property type="term" value="P:leukocyte cell-cell adhesion"/>
    <property type="evidence" value="ECO:0007669"/>
    <property type="project" value="TreeGrafter"/>
</dbReference>
<evidence type="ECO:0000259" key="7">
    <source>
        <dbReference type="Pfam" id="PF00021"/>
    </source>
</evidence>
<feature type="domain" description="UPAR/Ly6" evidence="7">
    <location>
        <begin position="58"/>
        <end position="123"/>
    </location>
</feature>
<dbReference type="GeneTree" id="ENSGT00530000063351"/>
<dbReference type="GO" id="GO:0044853">
    <property type="term" value="C:plasma membrane raft"/>
    <property type="evidence" value="ECO:0007669"/>
    <property type="project" value="TreeGrafter"/>
</dbReference>
<evidence type="ECO:0000313" key="8">
    <source>
        <dbReference type="Ensembl" id="ENSUAMP00000030505.1"/>
    </source>
</evidence>
<dbReference type="InterPro" id="IPR016054">
    <property type="entry name" value="LY6_UPA_recep-like"/>
</dbReference>
<dbReference type="GO" id="GO:2001044">
    <property type="term" value="P:regulation of integrin-mediated signaling pathway"/>
    <property type="evidence" value="ECO:0007669"/>
    <property type="project" value="TreeGrafter"/>
</dbReference>
<keyword evidence="2" id="KW-1003">Cell membrane</keyword>
<evidence type="ECO:0000313" key="9">
    <source>
        <dbReference type="Proteomes" id="UP000291022"/>
    </source>
</evidence>
<dbReference type="CDD" id="cd23636">
    <property type="entry name" value="TFP_LU_ECD_CD177_rpt2"/>
    <property type="match status" value="1"/>
</dbReference>
<proteinExistence type="predicted"/>
<accession>A0A452SDM0</accession>
<reference evidence="8" key="2">
    <citation type="submission" date="2025-08" db="UniProtKB">
        <authorList>
            <consortium name="Ensembl"/>
        </authorList>
    </citation>
    <scope>IDENTIFICATION</scope>
</reference>
<evidence type="ECO:0000256" key="1">
    <source>
        <dbReference type="ARBA" id="ARBA00004236"/>
    </source>
</evidence>
<dbReference type="SUPFAM" id="SSF57302">
    <property type="entry name" value="Snake toxin-like"/>
    <property type="match status" value="2"/>
</dbReference>
<dbReference type="GO" id="GO:0098742">
    <property type="term" value="P:cell-cell adhesion via plasma-membrane adhesion molecules"/>
    <property type="evidence" value="ECO:0007669"/>
    <property type="project" value="TreeGrafter"/>
</dbReference>
<organism evidence="8 9">
    <name type="scientific">Ursus americanus</name>
    <name type="common">American black bear</name>
    <name type="synonym">Euarctos americanus</name>
    <dbReference type="NCBI Taxonomy" id="9643"/>
    <lineage>
        <taxon>Eukaryota</taxon>
        <taxon>Metazoa</taxon>
        <taxon>Chordata</taxon>
        <taxon>Craniata</taxon>
        <taxon>Vertebrata</taxon>
        <taxon>Euteleostomi</taxon>
        <taxon>Mammalia</taxon>
        <taxon>Eutheria</taxon>
        <taxon>Laurasiatheria</taxon>
        <taxon>Carnivora</taxon>
        <taxon>Caniformia</taxon>
        <taxon>Ursidae</taxon>
        <taxon>Ursus</taxon>
    </lineage>
</organism>
<reference evidence="8" key="3">
    <citation type="submission" date="2025-09" db="UniProtKB">
        <authorList>
            <consortium name="Ensembl"/>
        </authorList>
    </citation>
    <scope>IDENTIFICATION</scope>
</reference>
<dbReference type="Gene3D" id="2.10.60.10">
    <property type="entry name" value="CD59"/>
    <property type="match status" value="1"/>
</dbReference>
<dbReference type="AlphaFoldDB" id="A0A452SDM0"/>
<dbReference type="Ensembl" id="ENSUAMT00000034037.1">
    <property type="protein sequence ID" value="ENSUAMP00000030505.1"/>
    <property type="gene ID" value="ENSUAMG00000023423.1"/>
</dbReference>
<dbReference type="InterPro" id="IPR045860">
    <property type="entry name" value="Snake_toxin-like_sf"/>
</dbReference>
<keyword evidence="4 6" id="KW-0472">Membrane</keyword>
<feature type="domain" description="UPAR/Ly6" evidence="7">
    <location>
        <begin position="141"/>
        <end position="217"/>
    </location>
</feature>
<feature type="domain" description="UPAR/Ly6" evidence="7">
    <location>
        <begin position="332"/>
        <end position="408"/>
    </location>
</feature>
<name>A0A452SDM0_URSAM</name>
<keyword evidence="5" id="KW-0325">Glycoprotein</keyword>